<evidence type="ECO:0000313" key="2">
    <source>
        <dbReference type="EMBL" id="KKN17809.1"/>
    </source>
</evidence>
<evidence type="ECO:0000256" key="1">
    <source>
        <dbReference type="SAM" id="Phobius"/>
    </source>
</evidence>
<reference evidence="2" key="1">
    <citation type="journal article" date="2015" name="Nature">
        <title>Complex archaea that bridge the gap between prokaryotes and eukaryotes.</title>
        <authorList>
            <person name="Spang A."/>
            <person name="Saw J.H."/>
            <person name="Jorgensen S.L."/>
            <person name="Zaremba-Niedzwiedzka K."/>
            <person name="Martijn J."/>
            <person name="Lind A.E."/>
            <person name="van Eijk R."/>
            <person name="Schleper C."/>
            <person name="Guy L."/>
            <person name="Ettema T.J."/>
        </authorList>
    </citation>
    <scope>NUCLEOTIDE SEQUENCE</scope>
</reference>
<feature type="transmembrane region" description="Helical" evidence="1">
    <location>
        <begin position="62"/>
        <end position="83"/>
    </location>
</feature>
<keyword evidence="1" id="KW-0812">Transmembrane</keyword>
<feature type="transmembrane region" description="Helical" evidence="1">
    <location>
        <begin position="6"/>
        <end position="23"/>
    </location>
</feature>
<sequence>MPEYAPLFIPLALPAVLLLDNFGRSKFFRRWEWTIALTVFTALAVGGIVGGAVLAMESPFGLGIVFGAIFFAYPGVICIKGAYEFEWTKDGREYINRCILRGNTP</sequence>
<dbReference type="EMBL" id="LAZR01003486">
    <property type="protein sequence ID" value="KKN17809.1"/>
    <property type="molecule type" value="Genomic_DNA"/>
</dbReference>
<gene>
    <name evidence="2" type="ORF">LCGC14_0961910</name>
</gene>
<proteinExistence type="predicted"/>
<organism evidence="2">
    <name type="scientific">marine sediment metagenome</name>
    <dbReference type="NCBI Taxonomy" id="412755"/>
    <lineage>
        <taxon>unclassified sequences</taxon>
        <taxon>metagenomes</taxon>
        <taxon>ecological metagenomes</taxon>
    </lineage>
</organism>
<accession>A0A0F9NIW3</accession>
<feature type="transmembrane region" description="Helical" evidence="1">
    <location>
        <begin position="35"/>
        <end position="56"/>
    </location>
</feature>
<keyword evidence="1" id="KW-0472">Membrane</keyword>
<dbReference type="AlphaFoldDB" id="A0A0F9NIW3"/>
<keyword evidence="1" id="KW-1133">Transmembrane helix</keyword>
<protein>
    <submittedName>
        <fullName evidence="2">Uncharacterized protein</fullName>
    </submittedName>
</protein>
<name>A0A0F9NIW3_9ZZZZ</name>
<comment type="caution">
    <text evidence="2">The sequence shown here is derived from an EMBL/GenBank/DDBJ whole genome shotgun (WGS) entry which is preliminary data.</text>
</comment>